<evidence type="ECO:0000256" key="2">
    <source>
        <dbReference type="ARBA" id="ARBA00022448"/>
    </source>
</evidence>
<feature type="domain" description="ABC transporter" evidence="6">
    <location>
        <begin position="9"/>
        <end position="262"/>
    </location>
</feature>
<dbReference type="EMBL" id="BJUB01000004">
    <property type="protein sequence ID" value="GEK21099.1"/>
    <property type="molecule type" value="Genomic_DNA"/>
</dbReference>
<dbReference type="Gene3D" id="3.40.50.300">
    <property type="entry name" value="P-loop containing nucleotide triphosphate hydrolases"/>
    <property type="match status" value="2"/>
</dbReference>
<keyword evidence="3" id="KW-0547">Nucleotide-binding</keyword>
<evidence type="ECO:0000313" key="8">
    <source>
        <dbReference type="Proteomes" id="UP000321118"/>
    </source>
</evidence>
<evidence type="ECO:0000313" key="7">
    <source>
        <dbReference type="EMBL" id="GEK21099.1"/>
    </source>
</evidence>
<protein>
    <submittedName>
        <fullName evidence="7">ABC transporter ATP-binding protein</fullName>
    </submittedName>
</protein>
<evidence type="ECO:0000256" key="1">
    <source>
        <dbReference type="ARBA" id="ARBA00005417"/>
    </source>
</evidence>
<keyword evidence="2" id="KW-0813">Transport</keyword>
<dbReference type="Pfam" id="PF00005">
    <property type="entry name" value="ABC_tran"/>
    <property type="match status" value="2"/>
</dbReference>
<dbReference type="FunFam" id="3.40.50.300:FF:000016">
    <property type="entry name" value="Oligopeptide ABC transporter ATP-binding component"/>
    <property type="match status" value="1"/>
</dbReference>
<organism evidence="7 8">
    <name type="scientific">Cellulomonas xylanilytica</name>
    <dbReference type="NCBI Taxonomy" id="233583"/>
    <lineage>
        <taxon>Bacteria</taxon>
        <taxon>Bacillati</taxon>
        <taxon>Actinomycetota</taxon>
        <taxon>Actinomycetes</taxon>
        <taxon>Micrococcales</taxon>
        <taxon>Cellulomonadaceae</taxon>
        <taxon>Cellulomonas</taxon>
    </lineage>
</organism>
<dbReference type="Proteomes" id="UP000321118">
    <property type="component" value="Unassembled WGS sequence"/>
</dbReference>
<feature type="compositionally biased region" description="Polar residues" evidence="5">
    <location>
        <begin position="543"/>
        <end position="554"/>
    </location>
</feature>
<feature type="domain" description="ABC transporter" evidence="6">
    <location>
        <begin position="287"/>
        <end position="531"/>
    </location>
</feature>
<reference evidence="7 8" key="1">
    <citation type="submission" date="2019-07" db="EMBL/GenBank/DDBJ databases">
        <title>Whole genome shotgun sequence of Cellulomonas xylanilytica NBRC 101102.</title>
        <authorList>
            <person name="Hosoyama A."/>
            <person name="Uohara A."/>
            <person name="Ohji S."/>
            <person name="Ichikawa N."/>
        </authorList>
    </citation>
    <scope>NUCLEOTIDE SEQUENCE [LARGE SCALE GENOMIC DNA]</scope>
    <source>
        <strain evidence="7 8">NBRC 101102</strain>
    </source>
</reference>
<dbReference type="InterPro" id="IPR017871">
    <property type="entry name" value="ABC_transporter-like_CS"/>
</dbReference>
<dbReference type="Pfam" id="PF08352">
    <property type="entry name" value="oligo_HPY"/>
    <property type="match status" value="2"/>
</dbReference>
<dbReference type="GO" id="GO:0015833">
    <property type="term" value="P:peptide transport"/>
    <property type="evidence" value="ECO:0007669"/>
    <property type="project" value="InterPro"/>
</dbReference>
<dbReference type="GO" id="GO:0016887">
    <property type="term" value="F:ATP hydrolysis activity"/>
    <property type="evidence" value="ECO:0007669"/>
    <property type="project" value="InterPro"/>
</dbReference>
<dbReference type="PROSITE" id="PS50893">
    <property type="entry name" value="ABC_TRANSPORTER_2"/>
    <property type="match status" value="2"/>
</dbReference>
<dbReference type="NCBIfam" id="NF008453">
    <property type="entry name" value="PRK11308.1"/>
    <property type="match status" value="2"/>
</dbReference>
<name>A0A510V2K7_9CELL</name>
<dbReference type="GO" id="GO:0005524">
    <property type="term" value="F:ATP binding"/>
    <property type="evidence" value="ECO:0007669"/>
    <property type="project" value="UniProtKB-KW"/>
</dbReference>
<sequence>MSAPAAPVLQVRDLVVGYEAGRSSREQVQAVRGVSFDVHAGEVVALVGESGSGKSTTAHAVVGLLPAGGRVVGGSVRLHGGELVGLGAKAWQQVRGARIGLVPQDPGIALNPVVRIGDQVAEVLRIHGRVRRAVAARQAVEILRAVGLSDPESRARQYPHELSGGMRQRVLIGIALALEPALVIADEPTSALDVTVQRRVLDLLDDLTTRTGSAVLFITHDLAVAADRADRVVVMKDGEIVEQGLTAQVLGAPSHPYTRSLLAAAPQLAVRERVGPAAPPAGETPLLDVLSVSKTFRLPGHAGRTVQAVDDVSLSVPRGGAFGLVGESGSGKSTVARLVLQLTAPDSGTVLLDGVPVSDAAGRAVLRRRSQLVHQNPFASLDPSFTVARIIDEPLRSHRAGSRAQRRDRVVELLEQVALGAAYASRRPGELSGGQRQRVAIARALALEPDLLVLDEPTSALDVSVQAQILALLDRLRRDRALTYLFISHDLAVVRQVADRVGVLHDGRLVEVGPTDDVFDHPQDPYTAELVGAVPGRQADPVRTSTPTLERSTR</sequence>
<keyword evidence="8" id="KW-1185">Reference proteome</keyword>
<dbReference type="SUPFAM" id="SSF52540">
    <property type="entry name" value="P-loop containing nucleoside triphosphate hydrolases"/>
    <property type="match status" value="2"/>
</dbReference>
<feature type="region of interest" description="Disordered" evidence="5">
    <location>
        <begin position="535"/>
        <end position="554"/>
    </location>
</feature>
<dbReference type="SMART" id="SM00382">
    <property type="entry name" value="AAA"/>
    <property type="match status" value="2"/>
</dbReference>
<accession>A0A510V2K7</accession>
<proteinExistence type="inferred from homology"/>
<keyword evidence="4 7" id="KW-0067">ATP-binding</keyword>
<dbReference type="PANTHER" id="PTHR43776">
    <property type="entry name" value="TRANSPORT ATP-BINDING PROTEIN"/>
    <property type="match status" value="1"/>
</dbReference>
<gene>
    <name evidence="7" type="ORF">CXY01_16190</name>
</gene>
<dbReference type="InterPro" id="IPR013563">
    <property type="entry name" value="Oligopep_ABC_C"/>
</dbReference>
<dbReference type="InterPro" id="IPR003439">
    <property type="entry name" value="ABC_transporter-like_ATP-bd"/>
</dbReference>
<dbReference type="PROSITE" id="PS00211">
    <property type="entry name" value="ABC_TRANSPORTER_1"/>
    <property type="match status" value="2"/>
</dbReference>
<dbReference type="PANTHER" id="PTHR43776:SF7">
    <property type="entry name" value="D,D-DIPEPTIDE TRANSPORT ATP-BINDING PROTEIN DDPF-RELATED"/>
    <property type="match status" value="1"/>
</dbReference>
<dbReference type="CDD" id="cd03257">
    <property type="entry name" value="ABC_NikE_OppD_transporters"/>
    <property type="match status" value="2"/>
</dbReference>
<evidence type="ECO:0000256" key="3">
    <source>
        <dbReference type="ARBA" id="ARBA00022741"/>
    </source>
</evidence>
<dbReference type="NCBIfam" id="NF007739">
    <property type="entry name" value="PRK10419.1"/>
    <property type="match status" value="2"/>
</dbReference>
<dbReference type="GO" id="GO:0055085">
    <property type="term" value="P:transmembrane transport"/>
    <property type="evidence" value="ECO:0007669"/>
    <property type="project" value="UniProtKB-ARBA"/>
</dbReference>
<dbReference type="InterPro" id="IPR003593">
    <property type="entry name" value="AAA+_ATPase"/>
</dbReference>
<evidence type="ECO:0000256" key="5">
    <source>
        <dbReference type="SAM" id="MobiDB-lite"/>
    </source>
</evidence>
<dbReference type="AlphaFoldDB" id="A0A510V2K7"/>
<dbReference type="InterPro" id="IPR050319">
    <property type="entry name" value="ABC_transp_ATP-bind"/>
</dbReference>
<evidence type="ECO:0000259" key="6">
    <source>
        <dbReference type="PROSITE" id="PS50893"/>
    </source>
</evidence>
<comment type="similarity">
    <text evidence="1">Belongs to the ABC transporter superfamily.</text>
</comment>
<dbReference type="RefSeq" id="WP_146926892.1">
    <property type="nucleotide sequence ID" value="NZ_BJUB01000004.1"/>
</dbReference>
<evidence type="ECO:0000256" key="4">
    <source>
        <dbReference type="ARBA" id="ARBA00022840"/>
    </source>
</evidence>
<dbReference type="OrthoDB" id="3677453at2"/>
<comment type="caution">
    <text evidence="7">The sequence shown here is derived from an EMBL/GenBank/DDBJ whole genome shotgun (WGS) entry which is preliminary data.</text>
</comment>
<dbReference type="InterPro" id="IPR027417">
    <property type="entry name" value="P-loop_NTPase"/>
</dbReference>